<dbReference type="EMBL" id="CP045907">
    <property type="protein sequence ID" value="QQP35641.1"/>
    <property type="molecule type" value="Genomic_DNA"/>
</dbReference>
<proteinExistence type="predicted"/>
<reference evidence="3" key="1">
    <citation type="submission" date="2021-01" db="EMBL/GenBank/DDBJ databases">
        <title>Caligus Genome Assembly.</title>
        <authorList>
            <person name="Gallardo-Escarate C."/>
        </authorList>
    </citation>
    <scope>NUCLEOTIDE SEQUENCE [LARGE SCALE GENOMIC DNA]</scope>
</reference>
<feature type="region of interest" description="Disordered" evidence="1">
    <location>
        <begin position="54"/>
        <end position="75"/>
    </location>
</feature>
<accession>A0A7T8GQA7</accession>
<evidence type="ECO:0000256" key="1">
    <source>
        <dbReference type="SAM" id="MobiDB-lite"/>
    </source>
</evidence>
<keyword evidence="3" id="KW-1185">Reference proteome</keyword>
<sequence>MPESLKKEVLVRSTVEEDPELLKERRELVGSKTPAELSRIGGFSDFPLPEKIEGLVRPSRRNLRSTKQKDMSKKR</sequence>
<organism evidence="2 3">
    <name type="scientific">Caligus rogercresseyi</name>
    <name type="common">Sea louse</name>
    <dbReference type="NCBI Taxonomy" id="217165"/>
    <lineage>
        <taxon>Eukaryota</taxon>
        <taxon>Metazoa</taxon>
        <taxon>Ecdysozoa</taxon>
        <taxon>Arthropoda</taxon>
        <taxon>Crustacea</taxon>
        <taxon>Multicrustacea</taxon>
        <taxon>Hexanauplia</taxon>
        <taxon>Copepoda</taxon>
        <taxon>Siphonostomatoida</taxon>
        <taxon>Caligidae</taxon>
        <taxon>Caligus</taxon>
    </lineage>
</organism>
<name>A0A7T8GQA7_CALRO</name>
<dbReference type="Proteomes" id="UP000595437">
    <property type="component" value="Chromosome 18"/>
</dbReference>
<evidence type="ECO:0000313" key="3">
    <source>
        <dbReference type="Proteomes" id="UP000595437"/>
    </source>
</evidence>
<evidence type="ECO:0000313" key="2">
    <source>
        <dbReference type="EMBL" id="QQP35641.1"/>
    </source>
</evidence>
<protein>
    <submittedName>
        <fullName evidence="2">Uncharacterized protein</fullName>
    </submittedName>
</protein>
<gene>
    <name evidence="2" type="ORF">FKW44_023923</name>
</gene>
<dbReference type="AlphaFoldDB" id="A0A7T8GQA7"/>
<feature type="non-terminal residue" evidence="2">
    <location>
        <position position="75"/>
    </location>
</feature>